<keyword evidence="1" id="KW-0472">Membrane</keyword>
<comment type="caution">
    <text evidence="2">The sequence shown here is derived from an EMBL/GenBank/DDBJ whole genome shotgun (WGS) entry which is preliminary data.</text>
</comment>
<dbReference type="RefSeq" id="WP_045591521.1">
    <property type="nucleotide sequence ID" value="NZ_JAKNAX010000073.1"/>
</dbReference>
<gene>
    <name evidence="2" type="ORF">L9X51_16870</name>
</gene>
<dbReference type="EMBL" id="JAKNAX010000073">
    <property type="protein sequence ID" value="MDE1348072.1"/>
    <property type="molecule type" value="Genomic_DNA"/>
</dbReference>
<protein>
    <submittedName>
        <fullName evidence="2">Uncharacterized protein</fullName>
    </submittedName>
</protein>
<dbReference type="Proteomes" id="UP001140978">
    <property type="component" value="Unassembled WGS sequence"/>
</dbReference>
<evidence type="ECO:0000313" key="2">
    <source>
        <dbReference type="EMBL" id="MDE1348072.1"/>
    </source>
</evidence>
<keyword evidence="1" id="KW-1133">Transmembrane helix</keyword>
<reference evidence="2" key="1">
    <citation type="submission" date="2022-02" db="EMBL/GenBank/DDBJ databases">
        <title>Emergence and expansion in Europe of a Vibrio aestuarianus clonal complex pathogenic for oysters.</title>
        <authorList>
            <person name="Mesnil A."/>
            <person name="Travers M.-A."/>
        </authorList>
    </citation>
    <scope>NUCLEOTIDE SEQUENCE</scope>
    <source>
        <strain evidence="2">19_064_15T1</strain>
    </source>
</reference>
<keyword evidence="1" id="KW-0812">Transmembrane</keyword>
<feature type="transmembrane region" description="Helical" evidence="1">
    <location>
        <begin position="102"/>
        <end position="124"/>
    </location>
</feature>
<evidence type="ECO:0000313" key="3">
    <source>
        <dbReference type="Proteomes" id="UP001140978"/>
    </source>
</evidence>
<feature type="transmembrane region" description="Helical" evidence="1">
    <location>
        <begin position="6"/>
        <end position="39"/>
    </location>
</feature>
<dbReference type="AlphaFoldDB" id="A0A9X4FH57"/>
<name>A0A9X4FH57_9VIBR</name>
<proteinExistence type="predicted"/>
<accession>A0A9X4FH57</accession>
<organism evidence="2 3">
    <name type="scientific">Vibrio aestuarianus</name>
    <dbReference type="NCBI Taxonomy" id="28171"/>
    <lineage>
        <taxon>Bacteria</taxon>
        <taxon>Pseudomonadati</taxon>
        <taxon>Pseudomonadota</taxon>
        <taxon>Gammaproteobacteria</taxon>
        <taxon>Vibrionales</taxon>
        <taxon>Vibrionaceae</taxon>
        <taxon>Vibrio</taxon>
    </lineage>
</organism>
<sequence>MSNAAWWEFLIMIPATIFGSYAIVWSIPAVIMSAVVSLGSLRHIIFIDKQLAKNLDKYYDNNGYMRPQYQMSWAIGSRCFNYWFMYPFIRNRANTDSRKFKFFMWINALGMWSWVGVFICVTLAKYLGIKP</sequence>
<evidence type="ECO:0000256" key="1">
    <source>
        <dbReference type="SAM" id="Phobius"/>
    </source>
</evidence>